<reference evidence="1 2" key="1">
    <citation type="submission" date="2018-10" db="EMBL/GenBank/DDBJ databases">
        <title>Pan-genome distribution and transcriptional activeness of fungal secondary metabolism genes in Aspergillus section Fumigati.</title>
        <authorList>
            <person name="Takahashi H."/>
            <person name="Umemura M."/>
            <person name="Ninomiya A."/>
            <person name="Kusuya Y."/>
            <person name="Urayama S."/>
            <person name="Shimizu M."/>
            <person name="Watanabe A."/>
            <person name="Kamei K."/>
            <person name="Yaguchi T."/>
            <person name="Hagiwara D."/>
        </authorList>
    </citation>
    <scope>NUCLEOTIDE SEQUENCE [LARGE SCALE GENOMIC DNA]</scope>
    <source>
        <strain evidence="1 2">IFM 55266</strain>
    </source>
</reference>
<dbReference type="Pfam" id="PF06475">
    <property type="entry name" value="Glycolipid_bind"/>
    <property type="match status" value="1"/>
</dbReference>
<evidence type="ECO:0000313" key="2">
    <source>
        <dbReference type="Proteomes" id="UP001043456"/>
    </source>
</evidence>
<accession>A0A9P3BI87</accession>
<organism evidence="1 2">
    <name type="scientific">Aspergillus pseudoviridinutans</name>
    <dbReference type="NCBI Taxonomy" id="1517512"/>
    <lineage>
        <taxon>Eukaryota</taxon>
        <taxon>Fungi</taxon>
        <taxon>Dikarya</taxon>
        <taxon>Ascomycota</taxon>
        <taxon>Pezizomycotina</taxon>
        <taxon>Eurotiomycetes</taxon>
        <taxon>Eurotiomycetidae</taxon>
        <taxon>Eurotiales</taxon>
        <taxon>Aspergillaceae</taxon>
        <taxon>Aspergillus</taxon>
        <taxon>Aspergillus subgen. Fumigati</taxon>
    </lineage>
</organism>
<keyword evidence="2" id="KW-1185">Reference proteome</keyword>
<dbReference type="AlphaFoldDB" id="A0A9P3BI87"/>
<dbReference type="Proteomes" id="UP001043456">
    <property type="component" value="Unassembled WGS sequence"/>
</dbReference>
<dbReference type="EMBL" id="BHVY01000008">
    <property type="protein sequence ID" value="GIJ91726.1"/>
    <property type="molecule type" value="Genomic_DNA"/>
</dbReference>
<proteinExistence type="predicted"/>
<dbReference type="RefSeq" id="XP_043162472.1">
    <property type="nucleotide sequence ID" value="XM_043306537.1"/>
</dbReference>
<sequence>MADLDKAARWEPMDRNGIEHLHIRTTTSGLVAQSVVVGTQNGAKYGIFYRIVLDANWAVRELEIKDTAADQKQVLSADGKGKWFDASGTHMTGLDGCIDIDISATPFTNTLPIRRLQLKQGAVQVLRIVYIPVPALKPVAVEQRYTCLQPNKLYRYEGLTSGFMAELTTDEDGFIVDYPGLFRRLL</sequence>
<dbReference type="InterPro" id="IPR009467">
    <property type="entry name" value="Glycolipid-bd_prot_put"/>
</dbReference>
<dbReference type="SUPFAM" id="SSF159275">
    <property type="entry name" value="PA1994-like"/>
    <property type="match status" value="1"/>
</dbReference>
<comment type="caution">
    <text evidence="1">The sequence shown here is derived from an EMBL/GenBank/DDBJ whole genome shotgun (WGS) entry which is preliminary data.</text>
</comment>
<dbReference type="OrthoDB" id="4394892at2759"/>
<evidence type="ECO:0000313" key="1">
    <source>
        <dbReference type="EMBL" id="GIJ91726.1"/>
    </source>
</evidence>
<gene>
    <name evidence="1" type="ORF">Asppvi_010698</name>
</gene>
<dbReference type="GeneID" id="67009308"/>
<name>A0A9P3BI87_9EURO</name>
<protein>
    <submittedName>
        <fullName evidence="1">Uncharacterized protein</fullName>
    </submittedName>
</protein>